<organism evidence="2 3">
    <name type="scientific">Chrysochromulina ericina virus CeV-01B</name>
    <dbReference type="NCBI Taxonomy" id="3070830"/>
    <lineage>
        <taxon>Viruses</taxon>
        <taxon>Varidnaviria</taxon>
        <taxon>Bamfordvirae</taxon>
        <taxon>Nucleocytoviricota</taxon>
        <taxon>Megaviricetes</taxon>
        <taxon>Imitervirales</taxon>
        <taxon>Mesomimiviridae</taxon>
        <taxon>Tethysvirus</taxon>
        <taxon>Tethysvirus raunefjordenense</taxon>
    </lineage>
</organism>
<dbReference type="PROSITE" id="PS50800">
    <property type="entry name" value="SAP"/>
    <property type="match status" value="1"/>
</dbReference>
<dbReference type="KEGG" id="vg:26049209"/>
<feature type="domain" description="SAP" evidence="1">
    <location>
        <begin position="40"/>
        <end position="74"/>
    </location>
</feature>
<proteinExistence type="predicted"/>
<dbReference type="InterPro" id="IPR036361">
    <property type="entry name" value="SAP_dom_sf"/>
</dbReference>
<dbReference type="EMBL" id="KT820662">
    <property type="protein sequence ID" value="ALH23248.1"/>
    <property type="molecule type" value="Genomic_DNA"/>
</dbReference>
<dbReference type="Proteomes" id="UP000203826">
    <property type="component" value="Segment"/>
</dbReference>
<sequence length="341" mass="40029">MKNICDFSIIVDANNEKKRKISKSKVNDIPTINNIDALKKNNYTVPNLKSICKHYQLKVSGKKPELVERIYNFLRNSNSCIIIQKKFRSYLVRLYFKLLGPAFYNRKLCKNDTDFFTLEELNDIPNSQFFSYKENSNIWGFNILSIYNLFLKNNSKEIYNPYTREIINNSIFNNIKKIINLSKILNKPINIVLNNDDDKSLSQKKKNEIKCLELFQIINQLGNYSDYSWFMNLNRLALIRFIRELIDIWEYRAELSNETKCKICYPYGNPFRVIDTRHFNSINLIQLQKNILTVINQFISKGISEEHCNLGASYVLCSLTLVSPYAAEALPWLYHSVSNNT</sequence>
<dbReference type="InterPro" id="IPR003034">
    <property type="entry name" value="SAP_dom"/>
</dbReference>
<protein>
    <submittedName>
        <fullName evidence="2">SAP domain containing protein</fullName>
    </submittedName>
</protein>
<keyword evidence="3" id="KW-1185">Reference proteome</keyword>
<name>A0A0N9R3Z9_9VIRU</name>
<evidence type="ECO:0000313" key="3">
    <source>
        <dbReference type="Proteomes" id="UP000203826"/>
    </source>
</evidence>
<dbReference type="Pfam" id="PF02037">
    <property type="entry name" value="SAP"/>
    <property type="match status" value="1"/>
</dbReference>
<dbReference type="OrthoDB" id="31545at10239"/>
<dbReference type="SUPFAM" id="SSF68906">
    <property type="entry name" value="SAP domain"/>
    <property type="match status" value="1"/>
</dbReference>
<evidence type="ECO:0000313" key="2">
    <source>
        <dbReference type="EMBL" id="ALH23248.1"/>
    </source>
</evidence>
<dbReference type="SMART" id="SM00513">
    <property type="entry name" value="SAP"/>
    <property type="match status" value="1"/>
</dbReference>
<dbReference type="Gene3D" id="1.10.720.30">
    <property type="entry name" value="SAP domain"/>
    <property type="match status" value="1"/>
</dbReference>
<evidence type="ECO:0000259" key="1">
    <source>
        <dbReference type="PROSITE" id="PS50800"/>
    </source>
</evidence>
<accession>A0A0N9R3Z9</accession>
<gene>
    <name evidence="2" type="ORF">ceV_342</name>
</gene>
<reference evidence="2 3" key="1">
    <citation type="journal article" date="2015" name="Genome Announc.">
        <title>The 474-Kilobase-Pair Complete Genome Sequence of CeV-01B, a Virus Infecting Haptolina (Chrysochromulina) ericina (Prymnesiophyceae).</title>
        <authorList>
            <person name="Gallot-Lavallee L."/>
            <person name="Pagarete A."/>
            <person name="Legendre M."/>
            <person name="Santini S."/>
            <person name="Sandaa R.A."/>
            <person name="Himmelbauer H."/>
            <person name="Ogata H."/>
            <person name="Bratbak G."/>
            <person name="Claverie J.M."/>
        </authorList>
    </citation>
    <scope>NUCLEOTIDE SEQUENCE [LARGE SCALE GENOMIC DNA]</scope>
    <source>
        <strain evidence="2">CeV-01B</strain>
    </source>
</reference>